<evidence type="ECO:0000313" key="1">
    <source>
        <dbReference type="EMBL" id="MCS5727454.1"/>
    </source>
</evidence>
<organism evidence="1 2">
    <name type="scientific">Herbiconiux oxytropis</name>
    <dbReference type="NCBI Taxonomy" id="2970915"/>
    <lineage>
        <taxon>Bacteria</taxon>
        <taxon>Bacillati</taxon>
        <taxon>Actinomycetota</taxon>
        <taxon>Actinomycetes</taxon>
        <taxon>Micrococcales</taxon>
        <taxon>Microbacteriaceae</taxon>
        <taxon>Herbiconiux</taxon>
    </lineage>
</organism>
<dbReference type="AlphaFoldDB" id="A0AA41XIZ8"/>
<gene>
    <name evidence="1" type="ORF">N1028_16280</name>
</gene>
<name>A0AA41XIZ8_9MICO</name>
<protein>
    <submittedName>
        <fullName evidence="1">Uncharacterized protein</fullName>
    </submittedName>
</protein>
<dbReference type="Proteomes" id="UP001165587">
    <property type="component" value="Unassembled WGS sequence"/>
</dbReference>
<dbReference type="EMBL" id="JANLCK010000011">
    <property type="protein sequence ID" value="MCS5727454.1"/>
    <property type="molecule type" value="Genomic_DNA"/>
</dbReference>
<reference evidence="1" key="1">
    <citation type="submission" date="2022-08" db="EMBL/GenBank/DDBJ databases">
        <authorList>
            <person name="Deng Y."/>
            <person name="Han X.-F."/>
            <person name="Zhang Y.-Q."/>
        </authorList>
    </citation>
    <scope>NUCLEOTIDE SEQUENCE</scope>
    <source>
        <strain evidence="1">CPCC 203407</strain>
    </source>
</reference>
<proteinExistence type="predicted"/>
<evidence type="ECO:0000313" key="2">
    <source>
        <dbReference type="Proteomes" id="UP001165587"/>
    </source>
</evidence>
<accession>A0AA41XIZ8</accession>
<keyword evidence="2" id="KW-1185">Reference proteome</keyword>
<dbReference type="RefSeq" id="WP_259530446.1">
    <property type="nucleotide sequence ID" value="NZ_JANLCK010000011.1"/>
</dbReference>
<comment type="caution">
    <text evidence="1">The sequence shown here is derived from an EMBL/GenBank/DDBJ whole genome shotgun (WGS) entry which is preliminary data.</text>
</comment>
<sequence>MPYRTHTLLSRWVSEFTAAHTTSSTIEVLRQDGFDEDTGLVVLRPRGVDTELYLEPASPGASRFVITLTRTDADITVDSLELLLLSEELKTASLLCDFLEIRSREREELHRVEAPRTEDIDRGRPALR</sequence>